<dbReference type="AlphaFoldDB" id="A0A6J4U8A5"/>
<evidence type="ECO:0000256" key="1">
    <source>
        <dbReference type="SAM" id="MobiDB-lite"/>
    </source>
</evidence>
<gene>
    <name evidence="2" type="ORF">AVDCRST_MAG88-29</name>
</gene>
<organism evidence="2">
    <name type="scientific">uncultured Thermomicrobiales bacterium</name>
    <dbReference type="NCBI Taxonomy" id="1645740"/>
    <lineage>
        <taxon>Bacteria</taxon>
        <taxon>Pseudomonadati</taxon>
        <taxon>Thermomicrobiota</taxon>
        <taxon>Thermomicrobia</taxon>
        <taxon>Thermomicrobiales</taxon>
        <taxon>environmental samples</taxon>
    </lineage>
</organism>
<accession>A0A6J4U8A5</accession>
<proteinExistence type="predicted"/>
<reference evidence="2" key="1">
    <citation type="submission" date="2020-02" db="EMBL/GenBank/DDBJ databases">
        <authorList>
            <person name="Meier V. D."/>
        </authorList>
    </citation>
    <scope>NUCLEOTIDE SEQUENCE</scope>
    <source>
        <strain evidence="2">AVDCRST_MAG88</strain>
    </source>
</reference>
<protein>
    <submittedName>
        <fullName evidence="2">Uncharacterized protein</fullName>
    </submittedName>
</protein>
<sequence length="118" mass="12366">MVGDGGAGARSVQTLFCVLPARGRQSEEPEGARGPAALRASRASEGRPPPRRHLPQRTRQAHHFHPRGGSADACQAALKMPYEGPPFSRRGTLGPPLAPSPAPLVVCMLGRRSAADTG</sequence>
<feature type="compositionally biased region" description="Basic residues" evidence="1">
    <location>
        <begin position="49"/>
        <end position="66"/>
    </location>
</feature>
<name>A0A6J4U8A5_9BACT</name>
<dbReference type="EMBL" id="CADCWM010000011">
    <property type="protein sequence ID" value="CAA9541245.1"/>
    <property type="molecule type" value="Genomic_DNA"/>
</dbReference>
<evidence type="ECO:0000313" key="2">
    <source>
        <dbReference type="EMBL" id="CAA9541245.1"/>
    </source>
</evidence>
<feature type="region of interest" description="Disordered" evidence="1">
    <location>
        <begin position="22"/>
        <end position="71"/>
    </location>
</feature>